<dbReference type="AlphaFoldDB" id="A0A9D2HDJ8"/>
<dbReference type="EMBL" id="DXAN01000014">
    <property type="protein sequence ID" value="HJA08457.1"/>
    <property type="molecule type" value="Genomic_DNA"/>
</dbReference>
<organism evidence="1 2">
    <name type="scientific">Candidatus Mailhella merdigallinarum</name>
    <dbReference type="NCBI Taxonomy" id="2838658"/>
    <lineage>
        <taxon>Bacteria</taxon>
        <taxon>Pseudomonadati</taxon>
        <taxon>Thermodesulfobacteriota</taxon>
        <taxon>Desulfovibrionia</taxon>
        <taxon>Desulfovibrionales</taxon>
        <taxon>Desulfovibrionaceae</taxon>
        <taxon>Mailhella</taxon>
    </lineage>
</organism>
<proteinExistence type="predicted"/>
<gene>
    <name evidence="1" type="ORF">H9962_04610</name>
</gene>
<protein>
    <submittedName>
        <fullName evidence="1">Uncharacterized protein</fullName>
    </submittedName>
</protein>
<dbReference type="Proteomes" id="UP000824225">
    <property type="component" value="Unassembled WGS sequence"/>
</dbReference>
<reference evidence="1" key="1">
    <citation type="journal article" date="2021" name="PeerJ">
        <title>Extensive microbial diversity within the chicken gut microbiome revealed by metagenomics and culture.</title>
        <authorList>
            <person name="Gilroy R."/>
            <person name="Ravi A."/>
            <person name="Getino M."/>
            <person name="Pursley I."/>
            <person name="Horton D.L."/>
            <person name="Alikhan N.F."/>
            <person name="Baker D."/>
            <person name="Gharbi K."/>
            <person name="Hall N."/>
            <person name="Watson M."/>
            <person name="Adriaenssens E.M."/>
            <person name="Foster-Nyarko E."/>
            <person name="Jarju S."/>
            <person name="Secka A."/>
            <person name="Antonio M."/>
            <person name="Oren A."/>
            <person name="Chaudhuri R.R."/>
            <person name="La Ragione R."/>
            <person name="Hildebrand F."/>
            <person name="Pallen M.J."/>
        </authorList>
    </citation>
    <scope>NUCLEOTIDE SEQUENCE</scope>
    <source>
        <strain evidence="1">CHK186-16707</strain>
    </source>
</reference>
<name>A0A9D2HDJ8_9BACT</name>
<evidence type="ECO:0000313" key="2">
    <source>
        <dbReference type="Proteomes" id="UP000824225"/>
    </source>
</evidence>
<comment type="caution">
    <text evidence="1">The sequence shown here is derived from an EMBL/GenBank/DDBJ whole genome shotgun (WGS) entry which is preliminary data.</text>
</comment>
<evidence type="ECO:0000313" key="1">
    <source>
        <dbReference type="EMBL" id="HJA08457.1"/>
    </source>
</evidence>
<reference evidence="1" key="2">
    <citation type="submission" date="2021-04" db="EMBL/GenBank/DDBJ databases">
        <authorList>
            <person name="Gilroy R."/>
        </authorList>
    </citation>
    <scope>NUCLEOTIDE SEQUENCE</scope>
    <source>
        <strain evidence="1">CHK186-16707</strain>
    </source>
</reference>
<accession>A0A9D2HDJ8</accession>
<sequence length="57" mass="6571">MSLVRRSDEEISALEHEAEQALLSAESSFTDKTYHQGVLDALQYLLGREDNPYEREE</sequence>